<gene>
    <name evidence="2" type="ORF">H4O18_13995</name>
</gene>
<dbReference type="InterPro" id="IPR007372">
    <property type="entry name" value="Lipid/polyisoprenoid-bd_YceI"/>
</dbReference>
<dbReference type="Pfam" id="PF04264">
    <property type="entry name" value="YceI"/>
    <property type="match status" value="1"/>
</dbReference>
<dbReference type="SUPFAM" id="SSF101874">
    <property type="entry name" value="YceI-like"/>
    <property type="match status" value="1"/>
</dbReference>
<comment type="caution">
    <text evidence="2">The sequence shown here is derived from an EMBL/GenBank/DDBJ whole genome shotgun (WGS) entry which is preliminary data.</text>
</comment>
<accession>A0ABR7QPU5</accession>
<dbReference type="Gene3D" id="2.40.128.110">
    <property type="entry name" value="Lipid/polyisoprenoid-binding, YceI-like"/>
    <property type="match status" value="1"/>
</dbReference>
<dbReference type="InterPro" id="IPR036761">
    <property type="entry name" value="TTHA0802/YceI-like_sf"/>
</dbReference>
<organism evidence="2 3">
    <name type="scientific">Arenibacter arenosicollis</name>
    <dbReference type="NCBI Taxonomy" id="2762274"/>
    <lineage>
        <taxon>Bacteria</taxon>
        <taxon>Pseudomonadati</taxon>
        <taxon>Bacteroidota</taxon>
        <taxon>Flavobacteriia</taxon>
        <taxon>Flavobacteriales</taxon>
        <taxon>Flavobacteriaceae</taxon>
        <taxon>Arenibacter</taxon>
    </lineage>
</organism>
<name>A0ABR7QPU5_9FLAO</name>
<keyword evidence="3" id="KW-1185">Reference proteome</keyword>
<reference evidence="2 3" key="1">
    <citation type="submission" date="2020-08" db="EMBL/GenBank/DDBJ databases">
        <title>Arenibacter gaetbuli sp. nov., isolated from a sand dune.</title>
        <authorList>
            <person name="Park S."/>
            <person name="Yoon J.-H."/>
        </authorList>
    </citation>
    <scope>NUCLEOTIDE SEQUENCE [LARGE SCALE GENOMIC DNA]</scope>
    <source>
        <strain evidence="2 3">BSSL-BM3</strain>
    </source>
</reference>
<evidence type="ECO:0000313" key="2">
    <source>
        <dbReference type="EMBL" id="MBC8769109.1"/>
    </source>
</evidence>
<proteinExistence type="predicted"/>
<feature type="domain" description="Lipid/polyisoprenoid-binding YceI-like" evidence="1">
    <location>
        <begin position="38"/>
        <end position="174"/>
    </location>
</feature>
<evidence type="ECO:0000259" key="1">
    <source>
        <dbReference type="Pfam" id="PF04264"/>
    </source>
</evidence>
<evidence type="ECO:0000313" key="3">
    <source>
        <dbReference type="Proteomes" id="UP000618952"/>
    </source>
</evidence>
<sequence length="181" mass="20775">MKEIYIIIINLLLLNCVSAQGKFLTKDGYVSFFSHSVVEDIKADNNQVLSIVDSETGEIAIQLLMRSFMFKKALMQEHFNENYVESYKYPKATFSGKIMRFDELEELEGETQIVGTLTVHGRDKEISARVNVEINKNEIILIGDFYVEVADFDIKIPAIVANNIAKTIKVNFELRHKPYKM</sequence>
<protein>
    <submittedName>
        <fullName evidence="2">YceI family protein</fullName>
    </submittedName>
</protein>
<dbReference type="RefSeq" id="WP_187585625.1">
    <property type="nucleotide sequence ID" value="NZ_JACLHY010000014.1"/>
</dbReference>
<dbReference type="Proteomes" id="UP000618952">
    <property type="component" value="Unassembled WGS sequence"/>
</dbReference>
<dbReference type="EMBL" id="JACLHY010000014">
    <property type="protein sequence ID" value="MBC8769109.1"/>
    <property type="molecule type" value="Genomic_DNA"/>
</dbReference>